<dbReference type="EMBL" id="CP017147">
    <property type="protein sequence ID" value="AOO83087.1"/>
    <property type="molecule type" value="Genomic_DNA"/>
</dbReference>
<dbReference type="CDD" id="cd00408">
    <property type="entry name" value="DHDPS-like"/>
    <property type="match status" value="1"/>
</dbReference>
<dbReference type="PANTHER" id="PTHR12128">
    <property type="entry name" value="DIHYDRODIPICOLINATE SYNTHASE"/>
    <property type="match status" value="1"/>
</dbReference>
<dbReference type="RefSeq" id="WP_069692289.1">
    <property type="nucleotide sequence ID" value="NZ_CP017147.1"/>
</dbReference>
<evidence type="ECO:0000256" key="2">
    <source>
        <dbReference type="PIRNR" id="PIRNR001365"/>
    </source>
</evidence>
<evidence type="ECO:0000313" key="6">
    <source>
        <dbReference type="Proteomes" id="UP000094969"/>
    </source>
</evidence>
<dbReference type="InterPro" id="IPR002220">
    <property type="entry name" value="DapA-like"/>
</dbReference>
<dbReference type="Proteomes" id="UP000094969">
    <property type="component" value="Chromosome"/>
</dbReference>
<dbReference type="SUPFAM" id="SSF51569">
    <property type="entry name" value="Aldolase"/>
    <property type="match status" value="1"/>
</dbReference>
<protein>
    <submittedName>
        <fullName evidence="5">Dihydrodipicolinate synthase family protein</fullName>
    </submittedName>
</protein>
<dbReference type="KEGG" id="bvv:BHK69_23950"/>
<dbReference type="OrthoDB" id="9778880at2"/>
<evidence type="ECO:0000313" key="5">
    <source>
        <dbReference type="EMBL" id="AOO83087.1"/>
    </source>
</evidence>
<accession>A0A1D7U6X0</accession>
<dbReference type="SMART" id="SM01130">
    <property type="entry name" value="DHDPS"/>
    <property type="match status" value="1"/>
</dbReference>
<name>A0A1D7U6X0_9HYPH</name>
<dbReference type="GO" id="GO:0008840">
    <property type="term" value="F:4-hydroxy-tetrahydrodipicolinate synthase activity"/>
    <property type="evidence" value="ECO:0007669"/>
    <property type="project" value="TreeGrafter"/>
</dbReference>
<feature type="active site" description="Schiff-base intermediate with substrate" evidence="3">
    <location>
        <position position="163"/>
    </location>
</feature>
<keyword evidence="1 2" id="KW-0456">Lyase</keyword>
<evidence type="ECO:0000256" key="1">
    <source>
        <dbReference type="ARBA" id="ARBA00023239"/>
    </source>
</evidence>
<dbReference type="Pfam" id="PF00701">
    <property type="entry name" value="DHDPS"/>
    <property type="match status" value="1"/>
</dbReference>
<organism evidence="5 6">
    <name type="scientific">Bosea vaviloviae</name>
    <dbReference type="NCBI Taxonomy" id="1526658"/>
    <lineage>
        <taxon>Bacteria</taxon>
        <taxon>Pseudomonadati</taxon>
        <taxon>Pseudomonadota</taxon>
        <taxon>Alphaproteobacteria</taxon>
        <taxon>Hyphomicrobiales</taxon>
        <taxon>Boseaceae</taxon>
        <taxon>Bosea</taxon>
    </lineage>
</organism>
<dbReference type="AlphaFoldDB" id="A0A1D7U6X0"/>
<evidence type="ECO:0000256" key="3">
    <source>
        <dbReference type="PIRSR" id="PIRSR001365-1"/>
    </source>
</evidence>
<dbReference type="PRINTS" id="PR00146">
    <property type="entry name" value="DHPICSNTHASE"/>
</dbReference>
<dbReference type="Gene3D" id="3.20.20.70">
    <property type="entry name" value="Aldolase class I"/>
    <property type="match status" value="1"/>
</dbReference>
<sequence>MSHWTGVLPAVTTKFTNDDRLDIPEMERCFALQIEAGVHGLIVCGSLGEASTLEPDEKIEVLRTALRVADGKVPVLLTVSQGSTRASCKLAEAGAEAGAAGFMVLPGIPYKSEPHETAVHYRAVARAGGLPVMIYNNPPAYGVDIPPTMLAELADEPLFTAIKESSDDIRRISEIRSLCGDRFKLLTGVDNLALESLAMGADGWVAGLVVAYPRETVAIYELAKAGRMNEAIAIYRWFRPLLDLDVSARLVQNIKLVEALVIGSNDRCRAPRQALQGSERARLTAIVKAAEATRPTLPSF</sequence>
<gene>
    <name evidence="5" type="ORF">BHK69_23950</name>
</gene>
<evidence type="ECO:0000256" key="4">
    <source>
        <dbReference type="PIRSR" id="PIRSR001365-2"/>
    </source>
</evidence>
<dbReference type="PIRSF" id="PIRSF001365">
    <property type="entry name" value="DHDPS"/>
    <property type="match status" value="1"/>
</dbReference>
<dbReference type="STRING" id="1526658.BHK69_23950"/>
<comment type="similarity">
    <text evidence="2">Belongs to the DapA family.</text>
</comment>
<dbReference type="PANTHER" id="PTHR12128:SF72">
    <property type="entry name" value="DIHYDRODIPICOLINATE SYNTHASE"/>
    <property type="match status" value="1"/>
</dbReference>
<reference evidence="5 6" key="1">
    <citation type="journal article" date="2015" name="Antonie Van Leeuwenhoek">
        <title>Bosea vaviloviae sp. nov., a new species of slow-growing rhizobia isolated from nodules of the relict species Vavilovia formosa (Stev.) Fed.</title>
        <authorList>
            <person name="Safronova V.I."/>
            <person name="Kuznetsova I.G."/>
            <person name="Sazanova A.L."/>
            <person name="Kimeklis A.K."/>
            <person name="Belimov A.A."/>
            <person name="Andronov E.E."/>
            <person name="Pinaev A.G."/>
            <person name="Chizhevskaya E.P."/>
            <person name="Pukhaev A.R."/>
            <person name="Popov K.P."/>
            <person name="Willems A."/>
            <person name="Tikhonovich I.A."/>
        </authorList>
    </citation>
    <scope>NUCLEOTIDE SEQUENCE [LARGE SCALE GENOMIC DNA]</scope>
    <source>
        <strain evidence="5 6">Vaf18</strain>
    </source>
</reference>
<feature type="active site" description="Proton donor/acceptor" evidence="3">
    <location>
        <position position="135"/>
    </location>
</feature>
<keyword evidence="6" id="KW-1185">Reference proteome</keyword>
<dbReference type="InterPro" id="IPR013785">
    <property type="entry name" value="Aldolase_TIM"/>
</dbReference>
<feature type="binding site" evidence="4">
    <location>
        <position position="205"/>
    </location>
    <ligand>
        <name>pyruvate</name>
        <dbReference type="ChEBI" id="CHEBI:15361"/>
    </ligand>
</feature>
<proteinExistence type="inferred from homology"/>